<evidence type="ECO:0000313" key="2">
    <source>
        <dbReference type="Proteomes" id="UP000299102"/>
    </source>
</evidence>
<comment type="caution">
    <text evidence="1">The sequence shown here is derived from an EMBL/GenBank/DDBJ whole genome shotgun (WGS) entry which is preliminary data.</text>
</comment>
<reference evidence="1 2" key="1">
    <citation type="journal article" date="2019" name="Commun. Biol.">
        <title>The bagworm genome reveals a unique fibroin gene that provides high tensile strength.</title>
        <authorList>
            <person name="Kono N."/>
            <person name="Nakamura H."/>
            <person name="Ohtoshi R."/>
            <person name="Tomita M."/>
            <person name="Numata K."/>
            <person name="Arakawa K."/>
        </authorList>
    </citation>
    <scope>NUCLEOTIDE SEQUENCE [LARGE SCALE GENOMIC DNA]</scope>
</reference>
<protein>
    <submittedName>
        <fullName evidence="1">Uncharacterized protein</fullName>
    </submittedName>
</protein>
<gene>
    <name evidence="1" type="ORF">EVAR_25364_1</name>
</gene>
<accession>A0A4C1XWJ6</accession>
<name>A0A4C1XWJ6_EUMVA</name>
<keyword evidence="2" id="KW-1185">Reference proteome</keyword>
<evidence type="ECO:0000313" key="1">
    <source>
        <dbReference type="EMBL" id="GBP67968.1"/>
    </source>
</evidence>
<dbReference type="EMBL" id="BGZK01000997">
    <property type="protein sequence ID" value="GBP67968.1"/>
    <property type="molecule type" value="Genomic_DNA"/>
</dbReference>
<proteinExistence type="predicted"/>
<dbReference type="AlphaFoldDB" id="A0A4C1XWJ6"/>
<organism evidence="1 2">
    <name type="scientific">Eumeta variegata</name>
    <name type="common">Bagworm moth</name>
    <name type="synonym">Eumeta japonica</name>
    <dbReference type="NCBI Taxonomy" id="151549"/>
    <lineage>
        <taxon>Eukaryota</taxon>
        <taxon>Metazoa</taxon>
        <taxon>Ecdysozoa</taxon>
        <taxon>Arthropoda</taxon>
        <taxon>Hexapoda</taxon>
        <taxon>Insecta</taxon>
        <taxon>Pterygota</taxon>
        <taxon>Neoptera</taxon>
        <taxon>Endopterygota</taxon>
        <taxon>Lepidoptera</taxon>
        <taxon>Glossata</taxon>
        <taxon>Ditrysia</taxon>
        <taxon>Tineoidea</taxon>
        <taxon>Psychidae</taxon>
        <taxon>Oiketicinae</taxon>
        <taxon>Eumeta</taxon>
    </lineage>
</organism>
<sequence>MLTDEFKEGRPKSVVVPQNIDDVGTNNAKMSCCISRDKGVPGLNSSKAVYDIYTGAEPWIYAYDPETKQSPLYVFRVEPNPTKLIRAKSTLKQMSNDVPWATVSALHFVYVTKFILDHKIVESSPLHYKLTLFLKGDPRRPCLACRGLRGVHVSSPMINSSLAIPKRACACATHGRELERITLAAKYYRVVPSSVYCIRRGLRHNIRLDTSVFIRG</sequence>
<dbReference type="Proteomes" id="UP000299102">
    <property type="component" value="Unassembled WGS sequence"/>
</dbReference>